<comment type="caution">
    <text evidence="1">The sequence shown here is derived from an EMBL/GenBank/DDBJ whole genome shotgun (WGS) entry which is preliminary data.</text>
</comment>
<accession>A0A5C4MR80</accession>
<dbReference type="EMBL" id="VDFU01000031">
    <property type="protein sequence ID" value="TNC46859.1"/>
    <property type="molecule type" value="Genomic_DNA"/>
</dbReference>
<dbReference type="AlphaFoldDB" id="A0A5C4MR80"/>
<evidence type="ECO:0000313" key="2">
    <source>
        <dbReference type="Proteomes" id="UP000305887"/>
    </source>
</evidence>
<dbReference type="InterPro" id="IPR041881">
    <property type="entry name" value="PqqD_sf"/>
</dbReference>
<dbReference type="OrthoDB" id="1495225at2"/>
<dbReference type="Proteomes" id="UP000305887">
    <property type="component" value="Unassembled WGS sequence"/>
</dbReference>
<dbReference type="InterPro" id="IPR008792">
    <property type="entry name" value="PQQD"/>
</dbReference>
<dbReference type="Pfam" id="PF05402">
    <property type="entry name" value="PqqD"/>
    <property type="match status" value="1"/>
</dbReference>
<name>A0A5C4MR80_9RHOB</name>
<evidence type="ECO:0000313" key="1">
    <source>
        <dbReference type="EMBL" id="TNC46859.1"/>
    </source>
</evidence>
<dbReference type="RefSeq" id="WP_139078410.1">
    <property type="nucleotide sequence ID" value="NZ_VDFU01000031.1"/>
</dbReference>
<sequence length="92" mass="10176">MIDAYPLDLSPSPEALESRVGDETVILHLGNDTYYGLDTLGTEIWGLLKERVPLTEIRDRLAADYGVSAATIEADMVRFLDDLMRNGLLVHG</sequence>
<dbReference type="Gene3D" id="1.10.10.1150">
    <property type="entry name" value="Coenzyme PQQ synthesis protein D (PqqD)"/>
    <property type="match status" value="1"/>
</dbReference>
<gene>
    <name evidence="1" type="ORF">FHG66_17865</name>
</gene>
<protein>
    <submittedName>
        <fullName evidence="1">PqqD family protein</fullName>
    </submittedName>
</protein>
<organism evidence="1 2">
    <name type="scientific">Rubellimicrobium rubrum</name>
    <dbReference type="NCBI Taxonomy" id="2585369"/>
    <lineage>
        <taxon>Bacteria</taxon>
        <taxon>Pseudomonadati</taxon>
        <taxon>Pseudomonadota</taxon>
        <taxon>Alphaproteobacteria</taxon>
        <taxon>Rhodobacterales</taxon>
        <taxon>Roseobacteraceae</taxon>
        <taxon>Rubellimicrobium</taxon>
    </lineage>
</organism>
<proteinExistence type="predicted"/>
<keyword evidence="2" id="KW-1185">Reference proteome</keyword>
<reference evidence="1 2" key="1">
    <citation type="submission" date="2019-06" db="EMBL/GenBank/DDBJ databases">
        <title>YIM 131921 draft genome.</title>
        <authorList>
            <person name="Jiang L."/>
        </authorList>
    </citation>
    <scope>NUCLEOTIDE SEQUENCE [LARGE SCALE GENOMIC DNA]</scope>
    <source>
        <strain evidence="1 2">YIM 131921</strain>
    </source>
</reference>